<evidence type="ECO:0000256" key="8">
    <source>
        <dbReference type="ARBA" id="ARBA00023034"/>
    </source>
</evidence>
<accession>A0A9D3LSE3</accession>
<keyword evidence="3" id="KW-0328">Glycosyltransferase</keyword>
<dbReference type="AlphaFoldDB" id="A0A9D3LSE3"/>
<evidence type="ECO:0000256" key="7">
    <source>
        <dbReference type="ARBA" id="ARBA00022989"/>
    </source>
</evidence>
<dbReference type="InterPro" id="IPR050943">
    <property type="entry name" value="Glycosyltr_29_Sialyltrsf"/>
</dbReference>
<evidence type="ECO:0000256" key="6">
    <source>
        <dbReference type="ARBA" id="ARBA00022968"/>
    </source>
</evidence>
<evidence type="ECO:0000256" key="9">
    <source>
        <dbReference type="ARBA" id="ARBA00023136"/>
    </source>
</evidence>
<dbReference type="InterPro" id="IPR001675">
    <property type="entry name" value="Glyco_trans_29"/>
</dbReference>
<keyword evidence="9" id="KW-0472">Membrane</keyword>
<keyword evidence="4" id="KW-0808">Transferase</keyword>
<dbReference type="GO" id="GO:0006491">
    <property type="term" value="P:N-glycan processing"/>
    <property type="evidence" value="ECO:0007669"/>
    <property type="project" value="TreeGrafter"/>
</dbReference>
<keyword evidence="14" id="KW-1185">Reference proteome</keyword>
<evidence type="ECO:0000256" key="5">
    <source>
        <dbReference type="ARBA" id="ARBA00022692"/>
    </source>
</evidence>
<protein>
    <submittedName>
        <fullName evidence="13">Uncharacterized protein</fullName>
    </submittedName>
</protein>
<evidence type="ECO:0000313" key="13">
    <source>
        <dbReference type="EMBL" id="KAG5831848.1"/>
    </source>
</evidence>
<name>A0A9D3LSE3_ANGAN</name>
<comment type="caution">
    <text evidence="13">The sequence shown here is derived from an EMBL/GenBank/DDBJ whole genome shotgun (WGS) entry which is preliminary data.</text>
</comment>
<feature type="disulfide bond" evidence="12">
    <location>
        <begin position="146"/>
        <end position="295"/>
    </location>
</feature>
<dbReference type="GO" id="GO:0000139">
    <property type="term" value="C:Golgi membrane"/>
    <property type="evidence" value="ECO:0007669"/>
    <property type="project" value="UniProtKB-SubCell"/>
</dbReference>
<reference evidence="13" key="1">
    <citation type="submission" date="2021-01" db="EMBL/GenBank/DDBJ databases">
        <title>A chromosome-scale assembly of European eel, Anguilla anguilla.</title>
        <authorList>
            <person name="Henkel C."/>
            <person name="Jong-Raadsen S.A."/>
            <person name="Dufour S."/>
            <person name="Weltzien F.-A."/>
            <person name="Palstra A.P."/>
            <person name="Pelster B."/>
            <person name="Spaink H.P."/>
            <person name="Van Den Thillart G.E."/>
            <person name="Jansen H."/>
            <person name="Zahm M."/>
            <person name="Klopp C."/>
            <person name="Cedric C."/>
            <person name="Louis A."/>
            <person name="Berthelot C."/>
            <person name="Parey E."/>
            <person name="Roest Crollius H."/>
            <person name="Montfort J."/>
            <person name="Robinson-Rechavi M."/>
            <person name="Bucao C."/>
            <person name="Bouchez O."/>
            <person name="Gislard M."/>
            <person name="Lluch J."/>
            <person name="Milhes M."/>
            <person name="Lampietro C."/>
            <person name="Lopez Roques C."/>
            <person name="Donnadieu C."/>
            <person name="Braasch I."/>
            <person name="Desvignes T."/>
            <person name="Postlethwait J."/>
            <person name="Bobe J."/>
            <person name="Guiguen Y."/>
            <person name="Dirks R."/>
        </authorList>
    </citation>
    <scope>NUCLEOTIDE SEQUENCE</scope>
    <source>
        <strain evidence="13">Tag_6206</strain>
        <tissue evidence="13">Liver</tissue>
    </source>
</reference>
<evidence type="ECO:0000256" key="1">
    <source>
        <dbReference type="ARBA" id="ARBA00004323"/>
    </source>
</evidence>
<evidence type="ECO:0000256" key="3">
    <source>
        <dbReference type="ARBA" id="ARBA00022676"/>
    </source>
</evidence>
<dbReference type="InterPro" id="IPR012163">
    <property type="entry name" value="Sialyl_trans"/>
</dbReference>
<dbReference type="PANTHER" id="PTHR11987">
    <property type="entry name" value="ALPHA-2,8-SIALYLTRANSFERASE"/>
    <property type="match status" value="1"/>
</dbReference>
<keyword evidence="5" id="KW-0812">Transmembrane</keyword>
<comment type="similarity">
    <text evidence="2">Belongs to the glycosyltransferase 29 family.</text>
</comment>
<dbReference type="PANTHER" id="PTHR11987:SF50">
    <property type="entry name" value="ALPHA-2,8-SIALYLTRANSFERASE 8F"/>
    <property type="match status" value="1"/>
</dbReference>
<evidence type="ECO:0000256" key="2">
    <source>
        <dbReference type="ARBA" id="ARBA00006003"/>
    </source>
</evidence>
<evidence type="ECO:0000256" key="10">
    <source>
        <dbReference type="ARBA" id="ARBA00023157"/>
    </source>
</evidence>
<keyword evidence="8" id="KW-0333">Golgi apparatus</keyword>
<evidence type="ECO:0000256" key="12">
    <source>
        <dbReference type="PIRSR" id="PIRSR005557-2"/>
    </source>
</evidence>
<dbReference type="FunFam" id="3.90.1480.20:FF:000001">
    <property type="entry name" value="ST8 alpha-N-acetyl-neuraminide alpha-2,8-sialyltransferase 2"/>
    <property type="match status" value="1"/>
</dbReference>
<keyword evidence="7" id="KW-1133">Transmembrane helix</keyword>
<proteinExistence type="inferred from homology"/>
<gene>
    <name evidence="13" type="ORF">ANANG_G00284260</name>
</gene>
<organism evidence="13 14">
    <name type="scientific">Anguilla anguilla</name>
    <name type="common">European freshwater eel</name>
    <name type="synonym">Muraena anguilla</name>
    <dbReference type="NCBI Taxonomy" id="7936"/>
    <lineage>
        <taxon>Eukaryota</taxon>
        <taxon>Metazoa</taxon>
        <taxon>Chordata</taxon>
        <taxon>Craniata</taxon>
        <taxon>Vertebrata</taxon>
        <taxon>Euteleostomi</taxon>
        <taxon>Actinopterygii</taxon>
        <taxon>Neopterygii</taxon>
        <taxon>Teleostei</taxon>
        <taxon>Anguilliformes</taxon>
        <taxon>Anguillidae</taxon>
        <taxon>Anguilla</taxon>
    </lineage>
</organism>
<keyword evidence="10" id="KW-1015">Disulfide bond</keyword>
<dbReference type="GO" id="GO:0003828">
    <property type="term" value="F:alpha-N-acetylneuraminate alpha-2,8-sialyltransferase activity"/>
    <property type="evidence" value="ECO:0007669"/>
    <property type="project" value="TreeGrafter"/>
</dbReference>
<dbReference type="EMBL" id="JAFIRN010000017">
    <property type="protein sequence ID" value="KAG5831848.1"/>
    <property type="molecule type" value="Genomic_DNA"/>
</dbReference>
<dbReference type="Pfam" id="PF00777">
    <property type="entry name" value="Glyco_transf_29"/>
    <property type="match status" value="1"/>
</dbReference>
<dbReference type="PIRSF" id="PIRSF005557">
    <property type="entry name" value="Sialyl_trans"/>
    <property type="match status" value="1"/>
</dbReference>
<keyword evidence="11" id="KW-0325">Glycoprotein</keyword>
<dbReference type="GO" id="GO:0009311">
    <property type="term" value="P:oligosaccharide metabolic process"/>
    <property type="evidence" value="ECO:0007669"/>
    <property type="project" value="TreeGrafter"/>
</dbReference>
<keyword evidence="6" id="KW-0735">Signal-anchor</keyword>
<evidence type="ECO:0000313" key="14">
    <source>
        <dbReference type="Proteomes" id="UP001044222"/>
    </source>
</evidence>
<dbReference type="Proteomes" id="UP001044222">
    <property type="component" value="Chromosome 17"/>
</dbReference>
<dbReference type="Gene3D" id="3.90.1480.20">
    <property type="entry name" value="Glycosyl transferase family 29"/>
    <property type="match status" value="1"/>
</dbReference>
<evidence type="ECO:0000256" key="11">
    <source>
        <dbReference type="ARBA" id="ARBA00023180"/>
    </source>
</evidence>
<sequence length="403" mass="45692">MRGLLLKLLFSLMLCLFILGTVLTAFVWYVFSYSDVKPRSSPSQVRKSPESDTSACKDCREYTIDKMVELYSYAWKKQNANFNKFRSQLSSRCRGVSTAIVTQNNTPLDSKIYYDGEKRKPLQVTPKLYSTFAKEQPFENVTWKTCAVVGNGGILVNSSCGEAIDSAHFVFRCNLPPLDKAYQKDVGNKTNLVTANPSILIEKFEGLMEYRRPFVESLSDYGEALLLLPAFSYAHNTPVSLRAFYTLRDFGGRARPAFLSPAYLQSLAHFWRAQGLRTVRLSTGLIVASLALELCANVHLYGFWPHAQHPHDRRPLTNHYYDDRQGKKKVHAMPAEFGHLLRLHRQGVVRVHLGQCEDRPSSLMDLRHLCLQARETGPETRTRVDECPPSTPDLTTFAVASRL</sequence>
<evidence type="ECO:0000256" key="4">
    <source>
        <dbReference type="ARBA" id="ARBA00022679"/>
    </source>
</evidence>
<dbReference type="InterPro" id="IPR038578">
    <property type="entry name" value="GT29-like_sf"/>
</dbReference>
<comment type="subcellular location">
    <subcellularLocation>
        <location evidence="1">Golgi apparatus membrane</location>
        <topology evidence="1">Single-pass type II membrane protein</topology>
    </subcellularLocation>
</comment>